<evidence type="ECO:0000259" key="5">
    <source>
        <dbReference type="PROSITE" id="PS50931"/>
    </source>
</evidence>
<evidence type="ECO:0000313" key="6">
    <source>
        <dbReference type="EMBL" id="WXA97150.1"/>
    </source>
</evidence>
<dbReference type="CDD" id="cd05466">
    <property type="entry name" value="PBP2_LTTR_substrate"/>
    <property type="match status" value="1"/>
</dbReference>
<evidence type="ECO:0000256" key="3">
    <source>
        <dbReference type="ARBA" id="ARBA00023125"/>
    </source>
</evidence>
<dbReference type="Pfam" id="PF03466">
    <property type="entry name" value="LysR_substrate"/>
    <property type="match status" value="1"/>
</dbReference>
<proteinExistence type="inferred from homology"/>
<evidence type="ECO:0000256" key="2">
    <source>
        <dbReference type="ARBA" id="ARBA00023015"/>
    </source>
</evidence>
<accession>A0ABZ2KHU0</accession>
<sequence length="309" mass="34489">MVINYELLRTLYEVGQARTFAEAARRLRVTPSAVSHQLRTLQAQLEVTLFERVGRRAKLTPAGETLVHELRASFARIDDALEAATSDGRTVRGRVRLGGPGPFSRMWLRPRLVGLLRTYPELVIDVCFNVPSVLTRELIEGELDLALVVRSEDTSSLEMHPVYVEEFMAVASPKRWQHGSKKKPETARELSEHPFVVFDDDLAMHAAYWVAAFGRREPLPPKIICRITSLDEMLALVVEGLAIAVLPNYFVADALKAKTVVPVGPPRFSRVARQTTAKNAIYLAWRKGVVETARLRAVRDALLSGARSA</sequence>
<name>A0ABZ2KHU0_9BACT</name>
<dbReference type="EMBL" id="CP089982">
    <property type="protein sequence ID" value="WXA97150.1"/>
    <property type="molecule type" value="Genomic_DNA"/>
</dbReference>
<evidence type="ECO:0000256" key="4">
    <source>
        <dbReference type="ARBA" id="ARBA00023163"/>
    </source>
</evidence>
<comment type="similarity">
    <text evidence="1">Belongs to the LysR transcriptional regulatory family.</text>
</comment>
<dbReference type="SUPFAM" id="SSF46785">
    <property type="entry name" value="Winged helix' DNA-binding domain"/>
    <property type="match status" value="1"/>
</dbReference>
<keyword evidence="3" id="KW-0238">DNA-binding</keyword>
<keyword evidence="4" id="KW-0804">Transcription</keyword>
<dbReference type="SUPFAM" id="SSF53850">
    <property type="entry name" value="Periplasmic binding protein-like II"/>
    <property type="match status" value="1"/>
</dbReference>
<dbReference type="InterPro" id="IPR005119">
    <property type="entry name" value="LysR_subst-bd"/>
</dbReference>
<dbReference type="Pfam" id="PF00126">
    <property type="entry name" value="HTH_1"/>
    <property type="match status" value="1"/>
</dbReference>
<keyword evidence="7" id="KW-1185">Reference proteome</keyword>
<protein>
    <submittedName>
        <fullName evidence="6">LysR family transcriptional regulator</fullName>
    </submittedName>
</protein>
<gene>
    <name evidence="6" type="ORF">LZC95_09915</name>
</gene>
<dbReference type="InterPro" id="IPR036390">
    <property type="entry name" value="WH_DNA-bd_sf"/>
</dbReference>
<dbReference type="Gene3D" id="3.40.190.290">
    <property type="match status" value="1"/>
</dbReference>
<keyword evidence="2" id="KW-0805">Transcription regulation</keyword>
<dbReference type="Proteomes" id="UP001379533">
    <property type="component" value="Chromosome"/>
</dbReference>
<dbReference type="PANTHER" id="PTHR30126">
    <property type="entry name" value="HTH-TYPE TRANSCRIPTIONAL REGULATOR"/>
    <property type="match status" value="1"/>
</dbReference>
<dbReference type="Gene3D" id="1.10.10.10">
    <property type="entry name" value="Winged helix-like DNA-binding domain superfamily/Winged helix DNA-binding domain"/>
    <property type="match status" value="1"/>
</dbReference>
<dbReference type="InterPro" id="IPR036388">
    <property type="entry name" value="WH-like_DNA-bd_sf"/>
</dbReference>
<feature type="domain" description="HTH lysR-type" evidence="5">
    <location>
        <begin position="3"/>
        <end position="60"/>
    </location>
</feature>
<dbReference type="RefSeq" id="WP_394847765.1">
    <property type="nucleotide sequence ID" value="NZ_CP089982.1"/>
</dbReference>
<dbReference type="InterPro" id="IPR000847">
    <property type="entry name" value="LysR_HTH_N"/>
</dbReference>
<dbReference type="PROSITE" id="PS50931">
    <property type="entry name" value="HTH_LYSR"/>
    <property type="match status" value="1"/>
</dbReference>
<evidence type="ECO:0000256" key="1">
    <source>
        <dbReference type="ARBA" id="ARBA00009437"/>
    </source>
</evidence>
<organism evidence="6 7">
    <name type="scientific">Pendulispora brunnea</name>
    <dbReference type="NCBI Taxonomy" id="2905690"/>
    <lineage>
        <taxon>Bacteria</taxon>
        <taxon>Pseudomonadati</taxon>
        <taxon>Myxococcota</taxon>
        <taxon>Myxococcia</taxon>
        <taxon>Myxococcales</taxon>
        <taxon>Sorangiineae</taxon>
        <taxon>Pendulisporaceae</taxon>
        <taxon>Pendulispora</taxon>
    </lineage>
</organism>
<evidence type="ECO:0000313" key="7">
    <source>
        <dbReference type="Proteomes" id="UP001379533"/>
    </source>
</evidence>
<reference evidence="6 7" key="1">
    <citation type="submission" date="2021-12" db="EMBL/GenBank/DDBJ databases">
        <title>Discovery of the Pendulisporaceae a myxobacterial family with distinct sporulation behavior and unique specialized metabolism.</title>
        <authorList>
            <person name="Garcia R."/>
            <person name="Popoff A."/>
            <person name="Bader C.D."/>
            <person name="Loehr J."/>
            <person name="Walesch S."/>
            <person name="Walt C."/>
            <person name="Boldt J."/>
            <person name="Bunk B."/>
            <person name="Haeckl F.J.F.P.J."/>
            <person name="Gunesch A.P."/>
            <person name="Birkelbach J."/>
            <person name="Nuebel U."/>
            <person name="Pietschmann T."/>
            <person name="Bach T."/>
            <person name="Mueller R."/>
        </authorList>
    </citation>
    <scope>NUCLEOTIDE SEQUENCE [LARGE SCALE GENOMIC DNA]</scope>
    <source>
        <strain evidence="6 7">MSr12523</strain>
    </source>
</reference>
<dbReference type="PANTHER" id="PTHR30126:SF39">
    <property type="entry name" value="HTH-TYPE TRANSCRIPTIONAL REGULATOR CYSL"/>
    <property type="match status" value="1"/>
</dbReference>